<accession>A0ABV0Q6C1</accession>
<name>A0ABV0Q6C1_9TELE</name>
<organism evidence="2 3">
    <name type="scientific">Xenoophorus captivus</name>
    <dbReference type="NCBI Taxonomy" id="1517983"/>
    <lineage>
        <taxon>Eukaryota</taxon>
        <taxon>Metazoa</taxon>
        <taxon>Chordata</taxon>
        <taxon>Craniata</taxon>
        <taxon>Vertebrata</taxon>
        <taxon>Euteleostomi</taxon>
        <taxon>Actinopterygii</taxon>
        <taxon>Neopterygii</taxon>
        <taxon>Teleostei</taxon>
        <taxon>Neoteleostei</taxon>
        <taxon>Acanthomorphata</taxon>
        <taxon>Ovalentaria</taxon>
        <taxon>Atherinomorphae</taxon>
        <taxon>Cyprinodontiformes</taxon>
        <taxon>Goodeidae</taxon>
        <taxon>Xenoophorus</taxon>
    </lineage>
</organism>
<comment type="caution">
    <text evidence="2">The sequence shown here is derived from an EMBL/GenBank/DDBJ whole genome shotgun (WGS) entry which is preliminary data.</text>
</comment>
<sequence length="115" mass="13030">MYTSSMSSIDIVVRHTIFHYCQESIVYPVKNVPSGQEGSPLPCLPVEKILSITLRDQLTKSIIYKFGGYAKRGSEKNTDKKQKQGSAGREGEKTLVSSTESKRKEQNKYRHYSII</sequence>
<evidence type="ECO:0000256" key="1">
    <source>
        <dbReference type="SAM" id="MobiDB-lite"/>
    </source>
</evidence>
<feature type="compositionally biased region" description="Basic and acidic residues" evidence="1">
    <location>
        <begin position="72"/>
        <end position="82"/>
    </location>
</feature>
<evidence type="ECO:0000313" key="2">
    <source>
        <dbReference type="EMBL" id="MEQ2191017.1"/>
    </source>
</evidence>
<evidence type="ECO:0000313" key="3">
    <source>
        <dbReference type="Proteomes" id="UP001434883"/>
    </source>
</evidence>
<reference evidence="2 3" key="1">
    <citation type="submission" date="2021-06" db="EMBL/GenBank/DDBJ databases">
        <authorList>
            <person name="Palmer J.M."/>
        </authorList>
    </citation>
    <scope>NUCLEOTIDE SEQUENCE [LARGE SCALE GENOMIC DNA]</scope>
    <source>
        <strain evidence="2 3">XC_2019</strain>
        <tissue evidence="2">Muscle</tissue>
    </source>
</reference>
<dbReference type="Proteomes" id="UP001434883">
    <property type="component" value="Unassembled WGS sequence"/>
</dbReference>
<dbReference type="EMBL" id="JAHRIN010000387">
    <property type="protein sequence ID" value="MEQ2191017.1"/>
    <property type="molecule type" value="Genomic_DNA"/>
</dbReference>
<protein>
    <submittedName>
        <fullName evidence="2">Uncharacterized protein</fullName>
    </submittedName>
</protein>
<keyword evidence="3" id="KW-1185">Reference proteome</keyword>
<gene>
    <name evidence="2" type="ORF">XENOCAPTIV_018516</name>
</gene>
<feature type="region of interest" description="Disordered" evidence="1">
    <location>
        <begin position="72"/>
        <end position="115"/>
    </location>
</feature>
<proteinExistence type="predicted"/>